<evidence type="ECO:0000313" key="2">
    <source>
        <dbReference type="EMBL" id="NIY71961.1"/>
    </source>
</evidence>
<keyword evidence="3" id="KW-1185">Reference proteome</keyword>
<protein>
    <recommendedName>
        <fullName evidence="4">DUF4760 domain-containing protein</fullName>
    </recommendedName>
</protein>
<keyword evidence="1" id="KW-0472">Membrane</keyword>
<dbReference type="EMBL" id="JAATOP010000003">
    <property type="protein sequence ID" value="NIY71961.1"/>
    <property type="molecule type" value="Genomic_DNA"/>
</dbReference>
<feature type="transmembrane region" description="Helical" evidence="1">
    <location>
        <begin position="29"/>
        <end position="52"/>
    </location>
</feature>
<keyword evidence="1" id="KW-0812">Transmembrane</keyword>
<evidence type="ECO:0000313" key="3">
    <source>
        <dbReference type="Proteomes" id="UP000709466"/>
    </source>
</evidence>
<evidence type="ECO:0000256" key="1">
    <source>
        <dbReference type="SAM" id="Phobius"/>
    </source>
</evidence>
<reference evidence="2 3" key="1">
    <citation type="submission" date="2020-03" db="EMBL/GenBank/DDBJ databases">
        <title>Bacterial isolates of synthetic phycosphere.</title>
        <authorList>
            <person name="Fu H."/>
            <person name="Moran M.A."/>
        </authorList>
    </citation>
    <scope>NUCLEOTIDE SEQUENCE [LARGE SCALE GENOMIC DNA]</scope>
    <source>
        <strain evidence="2 3">HF1</strain>
    </source>
</reference>
<sequence>MIGLLFGIAFFLVLDSDLTEQTKNYFVEIVSILVVLLSAGIATYGVLVTLDFQDRSRQLDRNGRLTANRILLSAVLSEIYRIAEHNARVVLAKGRAARDGEGINDDELTRYEHEYILPFVTGENFAIFQNVIEFADPQTRNWLSAISNHFQVAKSRTEGTKIEPLEENEIIGVIGTYENVLEWILVRNLAANCFKYARGEVPEMEDRISTKSWLFPLLQDFSSNRPIKIIREYDSLIKRQNVLFESRTKESSASETLRFDYLVEKQLIYSNYPSPSK</sequence>
<name>A0ABX0VV59_9RHOB</name>
<proteinExistence type="predicted"/>
<accession>A0ABX0VV59</accession>
<evidence type="ECO:0008006" key="4">
    <source>
        <dbReference type="Google" id="ProtNLM"/>
    </source>
</evidence>
<gene>
    <name evidence="2" type="ORF">HCZ30_05865</name>
</gene>
<keyword evidence="1" id="KW-1133">Transmembrane helix</keyword>
<comment type="caution">
    <text evidence="2">The sequence shown here is derived from an EMBL/GenBank/DDBJ whole genome shotgun (WGS) entry which is preliminary data.</text>
</comment>
<organism evidence="2 3">
    <name type="scientific">Marivivens donghaensis</name>
    <dbReference type="NCBI Taxonomy" id="1699413"/>
    <lineage>
        <taxon>Bacteria</taxon>
        <taxon>Pseudomonadati</taxon>
        <taxon>Pseudomonadota</taxon>
        <taxon>Alphaproteobacteria</taxon>
        <taxon>Rhodobacterales</taxon>
        <taxon>Paracoccaceae</taxon>
        <taxon>Marivivens group</taxon>
        <taxon>Marivivens</taxon>
    </lineage>
</organism>
<dbReference type="Proteomes" id="UP000709466">
    <property type="component" value="Unassembled WGS sequence"/>
</dbReference>